<organism evidence="1 2">
    <name type="scientific">Populus alba</name>
    <name type="common">White poplar</name>
    <dbReference type="NCBI Taxonomy" id="43335"/>
    <lineage>
        <taxon>Eukaryota</taxon>
        <taxon>Viridiplantae</taxon>
        <taxon>Streptophyta</taxon>
        <taxon>Embryophyta</taxon>
        <taxon>Tracheophyta</taxon>
        <taxon>Spermatophyta</taxon>
        <taxon>Magnoliopsida</taxon>
        <taxon>eudicotyledons</taxon>
        <taxon>Gunneridae</taxon>
        <taxon>Pentapetalae</taxon>
        <taxon>rosids</taxon>
        <taxon>fabids</taxon>
        <taxon>Malpighiales</taxon>
        <taxon>Salicaceae</taxon>
        <taxon>Saliceae</taxon>
        <taxon>Populus</taxon>
    </lineage>
</organism>
<dbReference type="Proteomes" id="UP000309997">
    <property type="component" value="Unassembled WGS sequence"/>
</dbReference>
<name>A0ACC4BBJ0_POPAL</name>
<keyword evidence="2" id="KW-1185">Reference proteome</keyword>
<sequence>MSWPSIPTKEHSNLRGLVSGPTRLLPQAKDRFSLPCAPHVPPPSSLTPWPLCSSLVANARQVDSVSNTLSLDSVPGRAQRTNNQVTKLKCTNQMIGYIHFDRSSRWKKQQQQQLITMAMALGNTP</sequence>
<reference evidence="1 2" key="1">
    <citation type="journal article" date="2024" name="Plant Biotechnol. J.">
        <title>Genome and CRISPR/Cas9 system of a widespread forest tree (Populus alba) in the world.</title>
        <authorList>
            <person name="Liu Y.J."/>
            <person name="Jiang P.F."/>
            <person name="Han X.M."/>
            <person name="Li X.Y."/>
            <person name="Wang H.M."/>
            <person name="Wang Y.J."/>
            <person name="Wang X.X."/>
            <person name="Zeng Q.Y."/>
        </authorList>
    </citation>
    <scope>NUCLEOTIDE SEQUENCE [LARGE SCALE GENOMIC DNA]</scope>
    <source>
        <strain evidence="2">cv. PAL-ZL1</strain>
    </source>
</reference>
<evidence type="ECO:0000313" key="1">
    <source>
        <dbReference type="EMBL" id="KAL3575313.1"/>
    </source>
</evidence>
<gene>
    <name evidence="1" type="ORF">D5086_023414</name>
</gene>
<protein>
    <submittedName>
        <fullName evidence="1">Uncharacterized protein</fullName>
    </submittedName>
</protein>
<evidence type="ECO:0000313" key="2">
    <source>
        <dbReference type="Proteomes" id="UP000309997"/>
    </source>
</evidence>
<accession>A0ACC4BBJ0</accession>
<proteinExistence type="predicted"/>
<comment type="caution">
    <text evidence="1">The sequence shown here is derived from an EMBL/GenBank/DDBJ whole genome shotgun (WGS) entry which is preliminary data.</text>
</comment>
<dbReference type="EMBL" id="RCHU02000012">
    <property type="protein sequence ID" value="KAL3575313.1"/>
    <property type="molecule type" value="Genomic_DNA"/>
</dbReference>